<accession>A0ABT9QQN5</accession>
<protein>
    <submittedName>
        <fullName evidence="2">Uncharacterized protein</fullName>
    </submittedName>
</protein>
<feature type="transmembrane region" description="Helical" evidence="1">
    <location>
        <begin position="12"/>
        <end position="32"/>
    </location>
</feature>
<feature type="transmembrane region" description="Helical" evidence="1">
    <location>
        <begin position="44"/>
        <end position="69"/>
    </location>
</feature>
<dbReference type="Proteomes" id="UP001225356">
    <property type="component" value="Unassembled WGS sequence"/>
</dbReference>
<keyword evidence="1" id="KW-0472">Membrane</keyword>
<evidence type="ECO:0000313" key="3">
    <source>
        <dbReference type="Proteomes" id="UP001225356"/>
    </source>
</evidence>
<reference evidence="2 3" key="1">
    <citation type="submission" date="2023-07" db="EMBL/GenBank/DDBJ databases">
        <title>Sequencing the genomes of 1000 actinobacteria strains.</title>
        <authorList>
            <person name="Klenk H.-P."/>
        </authorList>
    </citation>
    <scope>NUCLEOTIDE SEQUENCE [LARGE SCALE GENOMIC DNA]</scope>
    <source>
        <strain evidence="2 3">DSM 46740</strain>
    </source>
</reference>
<sequence length="141" mass="14887">MAPAKRPTSVVLGVVLMVPVFLAWLAAGPAWMVVTSNMEGDGMILFWILGVAILALCLLLAFMAGAGMLQAWRGQSMKISIPAGFTLFLFFISVLNMIINGKIDFAPSQLVPLVLGACAGAALFLLNGASASAWFARSGRR</sequence>
<comment type="caution">
    <text evidence="2">The sequence shown here is derived from an EMBL/GenBank/DDBJ whole genome shotgun (WGS) entry which is preliminary data.</text>
</comment>
<keyword evidence="3" id="KW-1185">Reference proteome</keyword>
<keyword evidence="1" id="KW-1133">Transmembrane helix</keyword>
<gene>
    <name evidence="2" type="ORF">J2853_008254</name>
</gene>
<feature type="transmembrane region" description="Helical" evidence="1">
    <location>
        <begin position="111"/>
        <end position="136"/>
    </location>
</feature>
<evidence type="ECO:0000313" key="2">
    <source>
        <dbReference type="EMBL" id="MDP9849043.1"/>
    </source>
</evidence>
<dbReference type="EMBL" id="JAUSQU010000001">
    <property type="protein sequence ID" value="MDP9849043.1"/>
    <property type="molecule type" value="Genomic_DNA"/>
</dbReference>
<dbReference type="RefSeq" id="WP_307566677.1">
    <property type="nucleotide sequence ID" value="NZ_JAUSQU010000001.1"/>
</dbReference>
<name>A0ABT9QQN5_9ACTN</name>
<organism evidence="2 3">
    <name type="scientific">Streptosporangium lutulentum</name>
    <dbReference type="NCBI Taxonomy" id="1461250"/>
    <lineage>
        <taxon>Bacteria</taxon>
        <taxon>Bacillati</taxon>
        <taxon>Actinomycetota</taxon>
        <taxon>Actinomycetes</taxon>
        <taxon>Streptosporangiales</taxon>
        <taxon>Streptosporangiaceae</taxon>
        <taxon>Streptosporangium</taxon>
    </lineage>
</organism>
<evidence type="ECO:0000256" key="1">
    <source>
        <dbReference type="SAM" id="Phobius"/>
    </source>
</evidence>
<feature type="transmembrane region" description="Helical" evidence="1">
    <location>
        <begin position="81"/>
        <end position="99"/>
    </location>
</feature>
<keyword evidence="1" id="KW-0812">Transmembrane</keyword>
<proteinExistence type="predicted"/>